<dbReference type="EMBL" id="JANBVB010000003">
    <property type="protein sequence ID" value="KAJ2900668.1"/>
    <property type="molecule type" value="Genomic_DNA"/>
</dbReference>
<dbReference type="Proteomes" id="UP001139981">
    <property type="component" value="Unassembled WGS sequence"/>
</dbReference>
<protein>
    <submittedName>
        <fullName evidence="1">WD repeat-containing protein 33</fullName>
    </submittedName>
</protein>
<comment type="caution">
    <text evidence="1">The sequence shown here is derived from an EMBL/GenBank/DDBJ whole genome shotgun (WGS) entry which is preliminary data.</text>
</comment>
<accession>A0ACC1MAD8</accession>
<evidence type="ECO:0000313" key="1">
    <source>
        <dbReference type="EMBL" id="KAJ2900668.1"/>
    </source>
</evidence>
<proteinExistence type="predicted"/>
<sequence>MHPGMGGGYGQQQQYQARPFTQMQGGQMGMRGPGMNGPNQQRPMAHGGQQQQPMNYQQRPPIYNNGSGGFGQQQQQQQHRFQNPQQQMYRPFHFGNQQDGGAMAPKRQLQRRTIDYYGATVRGLELRAEGATPSLKCLPGDPSYTVDVPPPVFTPHEPETSITTRYIQQAQNKARTPVNVIRWTPEGRRLVTGSYTGELTLWNGLCFNFDTIMQAHDSAIRSMEWSHNAQWMISGDQGGIIKYWQPNFNNVKVISGHKAAIYGLSFSPSDTKFASASDDQQLKIWDFIRGQEMVLSGHTWEVRALDWHPHLGMIASGGKDNVVKIWDPRSGKCLAGLRRHNNSVTELQWNRNGNWLLSGGSDHCVKLFDIRKFKEEIHSYATRREIHSVAWHPVHETLFASGGSQCDNKRSATEGSIQFWTTDDVRLKGVVDGAHTSQIWSLAWHPMGHVLASGSNDHTTKFWCRPRPGEHLPTELGGKDVDERIFGEVPNFSAAERLASFTKPDDDMVPDTVAPGSFDKTMPPASANDGTNMPRPPPPPSGSGLPGLQSADISRMLAKIKMDGAPGLPGLGDASAEPLMPMANLPGISKLPGLSGGGPPQQQQQQQHQQQQRHQMPPHPPHMPHPGSGQYRPFNGNANGGGGGGGGPPPPPPHLFRDAHYGHANGGPVRNMDGRARQATRYSPIQRGGGHAPGRPRPPPPPSDQQRR</sequence>
<name>A0ACC1MAD8_9FUNG</name>
<gene>
    <name evidence="1" type="primary">WDR33</name>
    <name evidence="1" type="ORF">IWW38_000341</name>
</gene>
<evidence type="ECO:0000313" key="2">
    <source>
        <dbReference type="Proteomes" id="UP001139981"/>
    </source>
</evidence>
<organism evidence="1 2">
    <name type="scientific">Coemansia aciculifera</name>
    <dbReference type="NCBI Taxonomy" id="417176"/>
    <lineage>
        <taxon>Eukaryota</taxon>
        <taxon>Fungi</taxon>
        <taxon>Fungi incertae sedis</taxon>
        <taxon>Zoopagomycota</taxon>
        <taxon>Kickxellomycotina</taxon>
        <taxon>Kickxellomycetes</taxon>
        <taxon>Kickxellales</taxon>
        <taxon>Kickxellaceae</taxon>
        <taxon>Coemansia</taxon>
    </lineage>
</organism>
<reference evidence="1" key="1">
    <citation type="submission" date="2022-07" db="EMBL/GenBank/DDBJ databases">
        <title>Phylogenomic reconstructions and comparative analyses of Kickxellomycotina fungi.</title>
        <authorList>
            <person name="Reynolds N.K."/>
            <person name="Stajich J.E."/>
            <person name="Barry K."/>
            <person name="Grigoriev I.V."/>
            <person name="Crous P."/>
            <person name="Smith M.E."/>
        </authorList>
    </citation>
    <scope>NUCLEOTIDE SEQUENCE</scope>
    <source>
        <strain evidence="1">CBS 190363</strain>
    </source>
</reference>
<keyword evidence="2" id="KW-1185">Reference proteome</keyword>